<dbReference type="GeneID" id="56083307"/>
<dbReference type="KEGG" id="hpel:HZS54_11920"/>
<gene>
    <name evidence="1" type="ORF">HZS54_11920</name>
</gene>
<dbReference type="OrthoDB" id="379200at2157"/>
<name>A0A7D5TCQ8_9EURY</name>
<proteinExistence type="predicted"/>
<evidence type="ECO:0000313" key="2">
    <source>
        <dbReference type="Proteomes" id="UP000509346"/>
    </source>
</evidence>
<reference evidence="1 2" key="1">
    <citation type="submission" date="2020-07" db="EMBL/GenBank/DDBJ databases">
        <title>Halosimplex litoreum sp. nov. and Halosimplex rubrum sp. nov., isolated from different salt environments.</title>
        <authorList>
            <person name="Cui H."/>
        </authorList>
    </citation>
    <scope>NUCLEOTIDE SEQUENCE [LARGE SCALE GENOMIC DNA]</scope>
    <source>
        <strain evidence="1 2">R2</strain>
    </source>
</reference>
<evidence type="ECO:0000313" key="1">
    <source>
        <dbReference type="EMBL" id="QLH82275.1"/>
    </source>
</evidence>
<protein>
    <submittedName>
        <fullName evidence="1">Uncharacterized protein</fullName>
    </submittedName>
</protein>
<accession>A0A7D5TCQ8</accession>
<organism evidence="1 2">
    <name type="scientific">Halosimplex pelagicum</name>
    <dbReference type="NCBI Taxonomy" id="869886"/>
    <lineage>
        <taxon>Archaea</taxon>
        <taxon>Methanobacteriati</taxon>
        <taxon>Methanobacteriota</taxon>
        <taxon>Stenosarchaea group</taxon>
        <taxon>Halobacteria</taxon>
        <taxon>Halobacteriales</taxon>
        <taxon>Haloarculaceae</taxon>
        <taxon>Halosimplex</taxon>
    </lineage>
</organism>
<keyword evidence="2" id="KW-1185">Reference proteome</keyword>
<sequence>MSSSSSTLTLETIQNWLDENYNSAMSTYVYDDHVRLTNGSPAHYVDIYIADGQSLTLEGERYGETITKSCNAAKDALLDTLSKTI</sequence>
<dbReference type="RefSeq" id="WP_179922743.1">
    <property type="nucleotide sequence ID" value="NZ_CP058909.1"/>
</dbReference>
<dbReference type="AlphaFoldDB" id="A0A7D5TCQ8"/>
<dbReference type="EMBL" id="CP058909">
    <property type="protein sequence ID" value="QLH82275.1"/>
    <property type="molecule type" value="Genomic_DNA"/>
</dbReference>
<dbReference type="Proteomes" id="UP000509346">
    <property type="component" value="Chromosome"/>
</dbReference>